<sequence length="1143" mass="126173">MQGDWKQRASEGITVFRASRLEALLEPLDYLLSTQAPASPLAPQTVVAAHPGMRQWLAGALAGERDLGSIVANLDIVLPTTFLDGLARQVLGENAVSPRGWRREWLRWRVHELLESPSDPALQAYLTGPDRALRRFQLADRLARIYIQYMAYRPDWLDDWGYSRDTFDGAGFHPGLWRQLRQALKEPHRGERLMELGARLRAGGVEVGATDPLHVFGLSHMAPAELAVLQALAVHRPVVFYLPDPCREYWAGLRSERARLLELAADPHGEDATAYFLDQGHPLLAAWGRLGQHFMLSIQQLEASLDIRHFRDEREGDDSPVRLLDRTQQSLRTLDPALMASDGRSREKRLQDRSLRVHACHSRLRELEALRDALLRERAENKKLEPADIVVMAPDIGAYLPLLPAVFGEPGRAEGPLPYHLADVPMARAQPLFSAFRQLLAMPSSRLTAPELVDFLAQPPVLRRLGLDEGDLDTLTQWLARARAAWGLDGATRAALGVPPTEPHTLAWAMDRLVAGFIHGNEADDDILRLPDNDALVPVSGVAGSASTALGALDHLLQQLAGLRADVAAERTASEWARRLEDRLDALFLPDFDDPRGPEAMDQLRALLRSLASEPGELGLDPVLAFPVVKQWLEERLSSVPERQRFLAGGITVCGMVPQRAIPFRVVAVLGLNEGEYPRSDADAGLDPIGRPGLRRLGDRDVRSDDRYLFLETLMSARDALHLSYVAFDQVGGSARNPAAPLAELMAALPPGDKDEAGEPRAPTWRVDHKLQPFHADYFNDSDPRLFSFSAGFAAMVGDEAGAMTLLSDAAPPPDADVREVSMAELRRYFRDPARVQLADRLGARLDALDDGGLTEDEPLEARMERLDSPARALCLHFLSHPDASRDVSAPEAMQLAGLLPAGRLGEAAWQKELDAALAVDATARERDELKPLLAAGLPPPTPLPMRRDFGRFHVTGDLGTGYDGGDVLYVLDVFPNREKENALDLRERLPLFLAWAMVRLAPENAGRAVHLCALVQKEAGRSRDCNWQAGIARWDSDYLRAPDKTPFLEDLEANVLELLELWAHPATHPAWYFPRAAAALAIRQKDDAAEGAWQAERGYAPGYARLLGRGLDFEEGTPHFERLKAGADDLMRLITPGGEGAQ</sequence>
<protein>
    <recommendedName>
        <fullName evidence="10">RecBCD enzyme subunit RecC</fullName>
    </recommendedName>
    <alternativeName>
        <fullName evidence="10">Exonuclease V subunit RecC</fullName>
        <shortName evidence="10">ExoV subunit RecC</shortName>
    </alternativeName>
    <alternativeName>
        <fullName evidence="10">Helicase/nuclease RecBCD subunit RecC</fullName>
    </alternativeName>
</protein>
<gene>
    <name evidence="10 12" type="primary">recC</name>
    <name evidence="12" type="ORF">GCM10011521_27700</name>
</gene>
<dbReference type="PIRSF" id="PIRSF000980">
    <property type="entry name" value="RecC"/>
    <property type="match status" value="1"/>
</dbReference>
<keyword evidence="3 10" id="KW-0227">DNA damage</keyword>
<evidence type="ECO:0000256" key="3">
    <source>
        <dbReference type="ARBA" id="ARBA00022763"/>
    </source>
</evidence>
<dbReference type="Gene3D" id="3.40.50.10930">
    <property type="match status" value="1"/>
</dbReference>
<dbReference type="SUPFAM" id="SSF52980">
    <property type="entry name" value="Restriction endonuclease-like"/>
    <property type="match status" value="1"/>
</dbReference>
<dbReference type="Proteomes" id="UP000623419">
    <property type="component" value="Unassembled WGS sequence"/>
</dbReference>
<dbReference type="RefSeq" id="WP_188665710.1">
    <property type="nucleotide sequence ID" value="NZ_BMKC01000004.1"/>
</dbReference>
<comment type="subunit">
    <text evidence="10">Heterotrimer of RecB, RecC and RecD. All subunits contribute to DNA-binding.</text>
</comment>
<evidence type="ECO:0000256" key="1">
    <source>
        <dbReference type="ARBA" id="ARBA00022722"/>
    </source>
</evidence>
<reference evidence="13" key="1">
    <citation type="journal article" date="2019" name="Int. J. Syst. Evol. Microbiol.">
        <title>The Global Catalogue of Microorganisms (GCM) 10K type strain sequencing project: providing services to taxonomists for standard genome sequencing and annotation.</title>
        <authorList>
            <consortium name="The Broad Institute Genomics Platform"/>
            <consortium name="The Broad Institute Genome Sequencing Center for Infectious Disease"/>
            <person name="Wu L."/>
            <person name="Ma J."/>
        </authorList>
    </citation>
    <scope>NUCLEOTIDE SEQUENCE [LARGE SCALE GENOMIC DNA]</scope>
    <source>
        <strain evidence="13">CGMCC 1.15905</strain>
    </source>
</reference>
<name>A0ABQ1HTG0_9GAMM</name>
<dbReference type="SUPFAM" id="SSF52540">
    <property type="entry name" value="P-loop containing nucleoside triphosphate hydrolases"/>
    <property type="match status" value="2"/>
</dbReference>
<dbReference type="InterPro" id="IPR013986">
    <property type="entry name" value="DExx_box_DNA_helicase_dom_sf"/>
</dbReference>
<dbReference type="Gene3D" id="1.10.10.160">
    <property type="match status" value="1"/>
</dbReference>
<keyword evidence="1 10" id="KW-0540">Nuclease</keyword>
<dbReference type="InterPro" id="IPR041500">
    <property type="entry name" value="RecC_C"/>
</dbReference>
<evidence type="ECO:0000256" key="9">
    <source>
        <dbReference type="ARBA" id="ARBA00023204"/>
    </source>
</evidence>
<dbReference type="PANTHER" id="PTHR30591">
    <property type="entry name" value="RECBCD ENZYME SUBUNIT RECC"/>
    <property type="match status" value="1"/>
</dbReference>
<evidence type="ECO:0000259" key="11">
    <source>
        <dbReference type="Pfam" id="PF17946"/>
    </source>
</evidence>
<comment type="caution">
    <text evidence="12">The sequence shown here is derived from an EMBL/GenBank/DDBJ whole genome shotgun (WGS) entry which is preliminary data.</text>
</comment>
<keyword evidence="8 10" id="KW-0238">DNA-binding</keyword>
<dbReference type="Gene3D" id="3.40.50.300">
    <property type="entry name" value="P-loop containing nucleotide triphosphate hydrolases"/>
    <property type="match status" value="1"/>
</dbReference>
<keyword evidence="5 10" id="KW-0347">Helicase</keyword>
<keyword evidence="7 10" id="KW-0067">ATP-binding</keyword>
<keyword evidence="13" id="KW-1185">Reference proteome</keyword>
<feature type="domain" description="RecC C-terminal" evidence="11">
    <location>
        <begin position="819"/>
        <end position="1082"/>
    </location>
</feature>
<evidence type="ECO:0000256" key="7">
    <source>
        <dbReference type="ARBA" id="ARBA00022840"/>
    </source>
</evidence>
<dbReference type="InterPro" id="IPR027417">
    <property type="entry name" value="P-loop_NTPase"/>
</dbReference>
<proteinExistence type="inferred from homology"/>
<evidence type="ECO:0000256" key="4">
    <source>
        <dbReference type="ARBA" id="ARBA00022801"/>
    </source>
</evidence>
<evidence type="ECO:0000256" key="6">
    <source>
        <dbReference type="ARBA" id="ARBA00022839"/>
    </source>
</evidence>
<dbReference type="InterPro" id="IPR011335">
    <property type="entry name" value="Restrct_endonuc-II-like"/>
</dbReference>
<keyword evidence="9 10" id="KW-0234">DNA repair</keyword>
<dbReference type="HAMAP" id="MF_01486">
    <property type="entry name" value="RecC"/>
    <property type="match status" value="1"/>
</dbReference>
<evidence type="ECO:0000256" key="5">
    <source>
        <dbReference type="ARBA" id="ARBA00022806"/>
    </source>
</evidence>
<evidence type="ECO:0000256" key="10">
    <source>
        <dbReference type="HAMAP-Rule" id="MF_01486"/>
    </source>
</evidence>
<dbReference type="Pfam" id="PF04257">
    <property type="entry name" value="Exonuc_V_gamma"/>
    <property type="match status" value="1"/>
</dbReference>
<comment type="similarity">
    <text evidence="10">Belongs to the RecC family.</text>
</comment>
<keyword evidence="2 10" id="KW-0547">Nucleotide-binding</keyword>
<dbReference type="InterPro" id="IPR006697">
    <property type="entry name" value="RecC"/>
</dbReference>
<comment type="function">
    <text evidence="10">A helicase/nuclease that prepares dsDNA breaks (DSB) for recombinational DNA repair. Binds to DSBs and unwinds DNA via a highly rapid and processive ATP-dependent bidirectional helicase activity. Unwinds dsDNA until it encounters a Chi (crossover hotspot instigator) sequence from the 3' direction. Cuts ssDNA a few nucleotides 3' to the Chi site. The properties and activities of the enzyme are changed at Chi. The Chi-altered holoenzyme produces a long 3'-ssDNA overhang and facilitates RecA-binding to the ssDNA for homologous DNA recombination and repair. Holoenzyme degrades any linearized DNA that is unable to undergo homologous recombination. In the holoenzyme this subunit recognizes the wild-type Chi sequence, and when added to isolated RecB increases its ATP-dependent helicase processivity.</text>
</comment>
<dbReference type="PANTHER" id="PTHR30591:SF1">
    <property type="entry name" value="RECBCD ENZYME SUBUNIT RECC"/>
    <property type="match status" value="1"/>
</dbReference>
<keyword evidence="4 10" id="KW-0378">Hydrolase</keyword>
<evidence type="ECO:0000256" key="2">
    <source>
        <dbReference type="ARBA" id="ARBA00022741"/>
    </source>
</evidence>
<dbReference type="EMBL" id="BMKC01000004">
    <property type="protein sequence ID" value="GGA87749.1"/>
    <property type="molecule type" value="Genomic_DNA"/>
</dbReference>
<dbReference type="Gene3D" id="1.10.486.10">
    <property type="entry name" value="PCRA, domain 4"/>
    <property type="match status" value="1"/>
</dbReference>
<comment type="miscellaneous">
    <text evidence="10">In the RecBCD complex, RecB has a slow 3'-5' helicase, an exonuclease activity and loads RecA onto ssDNA, RecD has a fast 5'-3' helicase activity, while RecC stimulates the ATPase and processivity of the RecB helicase and contributes to recognition of the Chi site.</text>
</comment>
<evidence type="ECO:0000313" key="13">
    <source>
        <dbReference type="Proteomes" id="UP000623419"/>
    </source>
</evidence>
<keyword evidence="6 10" id="KW-0269">Exonuclease</keyword>
<dbReference type="NCBIfam" id="TIGR01450">
    <property type="entry name" value="recC"/>
    <property type="match status" value="1"/>
</dbReference>
<dbReference type="Pfam" id="PF17946">
    <property type="entry name" value="RecC_C"/>
    <property type="match status" value="1"/>
</dbReference>
<evidence type="ECO:0000313" key="12">
    <source>
        <dbReference type="EMBL" id="GGA87749.1"/>
    </source>
</evidence>
<accession>A0ABQ1HTG0</accession>
<organism evidence="12 13">
    <name type="scientific">Arenimonas soli</name>
    <dbReference type="NCBI Taxonomy" id="2269504"/>
    <lineage>
        <taxon>Bacteria</taxon>
        <taxon>Pseudomonadati</taxon>
        <taxon>Pseudomonadota</taxon>
        <taxon>Gammaproteobacteria</taxon>
        <taxon>Lysobacterales</taxon>
        <taxon>Lysobacteraceae</taxon>
        <taxon>Arenimonas</taxon>
    </lineage>
</organism>
<evidence type="ECO:0000256" key="8">
    <source>
        <dbReference type="ARBA" id="ARBA00023125"/>
    </source>
</evidence>